<name>A0A7J6GSS9_CANSA</name>
<gene>
    <name evidence="6" type="ORF">G4B88_031100</name>
</gene>
<dbReference type="Pfam" id="PF24986">
    <property type="entry name" value="PRC_RimM"/>
    <property type="match status" value="1"/>
</dbReference>
<accession>A0A7J6GSS9</accession>
<dbReference type="Pfam" id="PF01655">
    <property type="entry name" value="Ribosomal_L32e"/>
    <property type="match status" value="1"/>
</dbReference>
<dbReference type="GO" id="GO:0003735">
    <property type="term" value="F:structural constituent of ribosome"/>
    <property type="evidence" value="ECO:0007669"/>
    <property type="project" value="InterPro"/>
</dbReference>
<comment type="similarity">
    <text evidence="1">Belongs to the eukaryotic ribosomal protein eL32 family.</text>
</comment>
<evidence type="ECO:0000256" key="3">
    <source>
        <dbReference type="ARBA" id="ARBA00023274"/>
    </source>
</evidence>
<dbReference type="InterPro" id="IPR036351">
    <property type="entry name" value="Ribosomal_eL32_sf"/>
</dbReference>
<dbReference type="InterPro" id="IPR011961">
    <property type="entry name" value="RimM"/>
</dbReference>
<dbReference type="InterPro" id="IPR002676">
    <property type="entry name" value="RimM_N"/>
</dbReference>
<evidence type="ECO:0000259" key="4">
    <source>
        <dbReference type="Pfam" id="PF01782"/>
    </source>
</evidence>
<dbReference type="InterPro" id="IPR001515">
    <property type="entry name" value="Ribosomal_eL32"/>
</dbReference>
<dbReference type="GO" id="GO:0043022">
    <property type="term" value="F:ribosome binding"/>
    <property type="evidence" value="ECO:0007669"/>
    <property type="project" value="InterPro"/>
</dbReference>
<dbReference type="HAMAP" id="MF_00014">
    <property type="entry name" value="Ribosome_mat_RimM"/>
    <property type="match status" value="1"/>
</dbReference>
<dbReference type="InterPro" id="IPR036976">
    <property type="entry name" value="RimM_N_sf"/>
</dbReference>
<dbReference type="SUPFAM" id="SSF50447">
    <property type="entry name" value="Translation proteins"/>
    <property type="match status" value="1"/>
</dbReference>
<feature type="domain" description="Ribosome maturation factor RimM PRC barrel" evidence="5">
    <location>
        <begin position="187"/>
        <end position="273"/>
    </location>
</feature>
<evidence type="ECO:0000313" key="7">
    <source>
        <dbReference type="Proteomes" id="UP000583929"/>
    </source>
</evidence>
<keyword evidence="3" id="KW-0687">Ribonucleoprotein</keyword>
<dbReference type="InterPro" id="IPR011033">
    <property type="entry name" value="PRC_barrel-like_sf"/>
</dbReference>
<dbReference type="InterPro" id="IPR039741">
    <property type="entry name" value="UDP-sugar_pyrophosphorylase"/>
</dbReference>
<dbReference type="InterPro" id="IPR029044">
    <property type="entry name" value="Nucleotide-diphossugar_trans"/>
</dbReference>
<dbReference type="SUPFAM" id="SSF52042">
    <property type="entry name" value="Ribosomal protein L32e"/>
    <property type="match status" value="1"/>
</dbReference>
<dbReference type="GO" id="GO:0003977">
    <property type="term" value="F:UDP-N-acetylglucosamine diphosphorylase activity"/>
    <property type="evidence" value="ECO:0007669"/>
    <property type="project" value="TreeGrafter"/>
</dbReference>
<dbReference type="PANTHER" id="PTHR11952">
    <property type="entry name" value="UDP- GLUCOSE PYROPHOSPHORYLASE"/>
    <property type="match status" value="1"/>
</dbReference>
<dbReference type="FunFam" id="2.30.30.240:FF:000002">
    <property type="entry name" value="Ribosome maturation factor rimM"/>
    <property type="match status" value="1"/>
</dbReference>
<comment type="caution">
    <text evidence="6">The sequence shown here is derived from an EMBL/GenBank/DDBJ whole genome shotgun (WGS) entry which is preliminary data.</text>
</comment>
<evidence type="ECO:0000313" key="6">
    <source>
        <dbReference type="EMBL" id="KAF4385965.1"/>
    </source>
</evidence>
<feature type="domain" description="RimM N-terminal" evidence="4">
    <location>
        <begin position="85"/>
        <end position="173"/>
    </location>
</feature>
<keyword evidence="7" id="KW-1185">Reference proteome</keyword>
<dbReference type="InterPro" id="IPR056792">
    <property type="entry name" value="PRC_RimM"/>
</dbReference>
<evidence type="ECO:0000259" key="5">
    <source>
        <dbReference type="Pfam" id="PF24986"/>
    </source>
</evidence>
<dbReference type="GO" id="GO:1990904">
    <property type="term" value="C:ribonucleoprotein complex"/>
    <property type="evidence" value="ECO:0007669"/>
    <property type="project" value="UniProtKB-KW"/>
</dbReference>
<dbReference type="Gene3D" id="2.30.30.240">
    <property type="entry name" value="PRC-barrel domain"/>
    <property type="match status" value="1"/>
</dbReference>
<proteinExistence type="inferred from homology"/>
<dbReference type="Proteomes" id="UP000583929">
    <property type="component" value="Unassembled WGS sequence"/>
</dbReference>
<dbReference type="SUPFAM" id="SSF53448">
    <property type="entry name" value="Nucleotide-diphospho-sugar transferases"/>
    <property type="match status" value="1"/>
</dbReference>
<keyword evidence="2" id="KW-0689">Ribosomal protein</keyword>
<evidence type="ECO:0000256" key="2">
    <source>
        <dbReference type="ARBA" id="ARBA00022980"/>
    </source>
</evidence>
<dbReference type="GO" id="GO:0005840">
    <property type="term" value="C:ribosome"/>
    <property type="evidence" value="ECO:0007669"/>
    <property type="project" value="UniProtKB-KW"/>
</dbReference>
<evidence type="ECO:0000256" key="1">
    <source>
        <dbReference type="ARBA" id="ARBA00008431"/>
    </source>
</evidence>
<dbReference type="SMART" id="SM01393">
    <property type="entry name" value="Ribosomal_L32e"/>
    <property type="match status" value="1"/>
</dbReference>
<dbReference type="PANTHER" id="PTHR11952:SF10">
    <property type="entry name" value="16S RRNA PROCESSING PROTEIN RIMM FAMILY"/>
    <property type="match status" value="1"/>
</dbReference>
<dbReference type="Gene3D" id="2.40.30.60">
    <property type="entry name" value="RimM"/>
    <property type="match status" value="1"/>
</dbReference>
<dbReference type="SUPFAM" id="SSF50346">
    <property type="entry name" value="PRC-barrel domain"/>
    <property type="match status" value="1"/>
</dbReference>
<dbReference type="AlphaFoldDB" id="A0A7J6GSS9"/>
<dbReference type="EMBL" id="JAATIQ010000084">
    <property type="protein sequence ID" value="KAF4385965.1"/>
    <property type="molecule type" value="Genomic_DNA"/>
</dbReference>
<protein>
    <submittedName>
        <fullName evidence="6">Uncharacterized protein</fullName>
    </submittedName>
</protein>
<sequence length="808" mass="91473">MQRASILCSSNSLSSIPSAIPTSHRLATTSFRIHPNPTLPISSPLRQPSIPLQLQIHRLHLSPLQSTATQEEVETADTELGFVEVGYICNVHGLQGETRVKPSTDFPELRFSKPGRRWLKQQNSGREVIQEVELEEGRGGHPGQKSWILKFKGIDSVDQAKQLVGSTLLVKEEERPDLEEGEFYTRDLVGMRVLLKETGEHVGTVVNIFDSGASDLLEVMLDSSFNVVDATGKQKPEGTKVSGHRVWVPFVEPIVPIVDLKERVMQITPPKGLLELNLRYDERSKKERRQLEWKERKKNQKRLIAAKKKLIELEQKHVFHGLRFGEKEQRSLLANQIDGVNSKLLQLALKNIETPKRLNVNKLFSGNRKEKFSTLVISEDCLDSTASKEKLGAHFPLKEKGLQLISEGKVAVVLVLNDINMQGLADDLDLVNSKIIENSSFSQLQTLLDDERFIKMEDRTTVPLILVCSTGEVESLATLFADNDHFSFDSEKVRFLEEEKLPVVSDSPGENKRHKILMKSPWEMLQSPVGSGGTLSLLSSQDILDSFSELGIEYIKILNTGERHVGLNPLHLGFVESQKADIGIQLPKDANAYEESYNMTFSMNFMKTMLTEQMEKLDFVAIPKQNSHVEMVEKEWIDVVPSSSSNPNSLELCCSIYSSINASSFDKVNMSFNLGLDSKQQWRCLCLRRKSLRRGLKASLDPRVIESWRRPKGIDSRVRRKFKGVTLMPNIGYGTDKKTRHYLPNGFKKFVVNNVNELELLMMHNRTYCAEIAHNISTRKRKEIVERASQLDVVVTNSLARLRSQEDE</sequence>
<dbReference type="GO" id="GO:0006412">
    <property type="term" value="P:translation"/>
    <property type="evidence" value="ECO:0007669"/>
    <property type="project" value="InterPro"/>
</dbReference>
<organism evidence="6 7">
    <name type="scientific">Cannabis sativa</name>
    <name type="common">Hemp</name>
    <name type="synonym">Marijuana</name>
    <dbReference type="NCBI Taxonomy" id="3483"/>
    <lineage>
        <taxon>Eukaryota</taxon>
        <taxon>Viridiplantae</taxon>
        <taxon>Streptophyta</taxon>
        <taxon>Embryophyta</taxon>
        <taxon>Tracheophyta</taxon>
        <taxon>Spermatophyta</taxon>
        <taxon>Magnoliopsida</taxon>
        <taxon>eudicotyledons</taxon>
        <taxon>Gunneridae</taxon>
        <taxon>Pentapetalae</taxon>
        <taxon>rosids</taxon>
        <taxon>fabids</taxon>
        <taxon>Rosales</taxon>
        <taxon>Cannabaceae</taxon>
        <taxon>Cannabis</taxon>
    </lineage>
</organism>
<dbReference type="NCBIfam" id="TIGR02273">
    <property type="entry name" value="16S_RimM"/>
    <property type="match status" value="1"/>
</dbReference>
<dbReference type="Gene3D" id="3.90.550.10">
    <property type="entry name" value="Spore Coat Polysaccharide Biosynthesis Protein SpsA, Chain A"/>
    <property type="match status" value="1"/>
</dbReference>
<dbReference type="CDD" id="cd00513">
    <property type="entry name" value="Ribosomal_L32_L32e"/>
    <property type="match status" value="1"/>
</dbReference>
<reference evidence="6 7" key="1">
    <citation type="journal article" date="2020" name="bioRxiv">
        <title>Sequence and annotation of 42 cannabis genomes reveals extensive copy number variation in cannabinoid synthesis and pathogen resistance genes.</title>
        <authorList>
            <person name="Mckernan K.J."/>
            <person name="Helbert Y."/>
            <person name="Kane L.T."/>
            <person name="Ebling H."/>
            <person name="Zhang L."/>
            <person name="Liu B."/>
            <person name="Eaton Z."/>
            <person name="Mclaughlin S."/>
            <person name="Kingan S."/>
            <person name="Baybayan P."/>
            <person name="Concepcion G."/>
            <person name="Jordan M."/>
            <person name="Riva A."/>
            <person name="Barbazuk W."/>
            <person name="Harkins T."/>
        </authorList>
    </citation>
    <scope>NUCLEOTIDE SEQUENCE [LARGE SCALE GENOMIC DNA]</scope>
    <source>
        <strain evidence="7">cv. Jamaican Lion 4</strain>
        <tissue evidence="6">Leaf</tissue>
    </source>
</reference>
<dbReference type="Pfam" id="PF01782">
    <property type="entry name" value="RimM"/>
    <property type="match status" value="1"/>
</dbReference>
<dbReference type="GO" id="GO:0006364">
    <property type="term" value="P:rRNA processing"/>
    <property type="evidence" value="ECO:0007669"/>
    <property type="project" value="InterPro"/>
</dbReference>
<dbReference type="InterPro" id="IPR009000">
    <property type="entry name" value="Transl_B-barrel_sf"/>
</dbReference>
<dbReference type="GO" id="GO:0006048">
    <property type="term" value="P:UDP-N-acetylglucosamine biosynthetic process"/>
    <property type="evidence" value="ECO:0007669"/>
    <property type="project" value="TreeGrafter"/>
</dbReference>